<dbReference type="AlphaFoldDB" id="A0A9X1W5E3"/>
<dbReference type="Proteomes" id="UP001139682">
    <property type="component" value="Unassembled WGS sequence"/>
</dbReference>
<name>A0A9X1W5E3_9GAMM</name>
<evidence type="ECO:0000313" key="3">
    <source>
        <dbReference type="Proteomes" id="UP001139682"/>
    </source>
</evidence>
<keyword evidence="2" id="KW-0808">Transferase</keyword>
<feature type="domain" description="Phosphoribosyltransferase" evidence="1">
    <location>
        <begin position="59"/>
        <end position="166"/>
    </location>
</feature>
<dbReference type="InterPro" id="IPR000836">
    <property type="entry name" value="PRTase_dom"/>
</dbReference>
<accession>A0A9X1W5E3</accession>
<keyword evidence="2" id="KW-0328">Glycosyltransferase</keyword>
<evidence type="ECO:0000313" key="2">
    <source>
        <dbReference type="EMBL" id="MCJ0975117.1"/>
    </source>
</evidence>
<dbReference type="Pfam" id="PF00156">
    <property type="entry name" value="Pribosyltran"/>
    <property type="match status" value="1"/>
</dbReference>
<dbReference type="SUPFAM" id="SSF53271">
    <property type="entry name" value="PRTase-like"/>
    <property type="match status" value="1"/>
</dbReference>
<dbReference type="CDD" id="cd06223">
    <property type="entry name" value="PRTases_typeI"/>
    <property type="match status" value="1"/>
</dbReference>
<evidence type="ECO:0000259" key="1">
    <source>
        <dbReference type="Pfam" id="PF00156"/>
    </source>
</evidence>
<dbReference type="GO" id="GO:0016757">
    <property type="term" value="F:glycosyltransferase activity"/>
    <property type="evidence" value="ECO:0007669"/>
    <property type="project" value="UniProtKB-KW"/>
</dbReference>
<dbReference type="InterPro" id="IPR029057">
    <property type="entry name" value="PRTase-like"/>
</dbReference>
<gene>
    <name evidence="2" type="ORF">MST27_17225</name>
</gene>
<keyword evidence="3" id="KW-1185">Reference proteome</keyword>
<dbReference type="Gene3D" id="3.40.50.2020">
    <property type="match status" value="1"/>
</dbReference>
<reference evidence="2" key="1">
    <citation type="submission" date="2022-03" db="EMBL/GenBank/DDBJ databases">
        <title>Pseudomonas marianensis sp. nov., a marine bacterium isolated from deep-sea sediments of the Mariana Trench.</title>
        <authorList>
            <person name="Wei Y."/>
        </authorList>
    </citation>
    <scope>NUCLEOTIDE SEQUENCE</scope>
    <source>
        <strain evidence="2">PS1</strain>
    </source>
</reference>
<dbReference type="EMBL" id="JALGRD010000009">
    <property type="protein sequence ID" value="MCJ0975117.1"/>
    <property type="molecule type" value="Genomic_DNA"/>
</dbReference>
<organism evidence="2 3">
    <name type="scientific">Stutzerimonas marianensis</name>
    <dbReference type="NCBI Taxonomy" id="2929513"/>
    <lineage>
        <taxon>Bacteria</taxon>
        <taxon>Pseudomonadati</taxon>
        <taxon>Pseudomonadota</taxon>
        <taxon>Gammaproteobacteria</taxon>
        <taxon>Pseudomonadales</taxon>
        <taxon>Pseudomonadaceae</taxon>
        <taxon>Stutzerimonas</taxon>
    </lineage>
</organism>
<comment type="caution">
    <text evidence="2">The sequence shown here is derived from an EMBL/GenBank/DDBJ whole genome shotgun (WGS) entry which is preliminary data.</text>
</comment>
<protein>
    <submittedName>
        <fullName evidence="2">Phosphoribosyltransferase</fullName>
    </submittedName>
</protein>
<sequence length="362" mass="40950">MCIRTPSWYAQRSGADGQVGFLPGGILTRTGHRSVFVNYRSLNHLSQLTNAYAGRIPCDVDLVVGIPRSGMLVASIIALKQNLPLTDLYSFLRNDDLKRGTTRSYKHEGLVKPQDAQKILLVDDSISSAKSMHAALAQVKAIFDKEVVTMAVFAERHNRHLVDVHLELVEQPRVFEWNIMHHEFLKQACLDIDGVLCVDPSLDENDDGQRYRDFLASTRPLFIPSVKVAHLVTSRLEKYRAETEEWLGRNGVEYGTLHMLDLASAEERRRLGIHARFKAEVYAKHPLTRLFVESEEKQAIEIMKLSGKPVYCLETNEMYLPGQLHNFKSGAVRKGYRLKSRLGSKVKAMLGKWLPLSSVTKP</sequence>
<proteinExistence type="predicted"/>